<dbReference type="InterPro" id="IPR056255">
    <property type="entry name" value="CILP-1/2_dom"/>
</dbReference>
<dbReference type="InterPro" id="IPR025155">
    <property type="entry name" value="WxxW_domain"/>
</dbReference>
<evidence type="ECO:0000256" key="4">
    <source>
        <dbReference type="ARBA" id="ARBA00022729"/>
    </source>
</evidence>
<dbReference type="EMBL" id="GG666504">
    <property type="protein sequence ID" value="EEN61547.1"/>
    <property type="molecule type" value="Genomic_DNA"/>
</dbReference>
<evidence type="ECO:0000256" key="6">
    <source>
        <dbReference type="ARBA" id="ARBA00023180"/>
    </source>
</evidence>
<keyword evidence="7" id="KW-0393">Immunoglobulin domain</keyword>
<evidence type="ECO:0000256" key="2">
    <source>
        <dbReference type="ARBA" id="ARBA00022525"/>
    </source>
</evidence>
<evidence type="ECO:0000313" key="10">
    <source>
        <dbReference type="EMBL" id="EEN61547.1"/>
    </source>
</evidence>
<dbReference type="SMART" id="SM00408">
    <property type="entry name" value="IGc2"/>
    <property type="match status" value="1"/>
</dbReference>
<dbReference type="PANTHER" id="PTHR15031:SF6">
    <property type="entry name" value="CARTILAGE INTERMEDIATE LAYER PROTEIN 1-LIKE ISOFORM X1"/>
    <property type="match status" value="1"/>
</dbReference>
<dbReference type="AlphaFoldDB" id="C3YDS8"/>
<dbReference type="InterPro" id="IPR003598">
    <property type="entry name" value="Ig_sub2"/>
</dbReference>
<dbReference type="Pfam" id="PF23599">
    <property type="entry name" value="CILP_C"/>
    <property type="match status" value="1"/>
</dbReference>
<dbReference type="InterPro" id="IPR039675">
    <property type="entry name" value="CILP1/CILP2"/>
</dbReference>
<evidence type="ECO:0000256" key="7">
    <source>
        <dbReference type="ARBA" id="ARBA00023319"/>
    </source>
</evidence>
<accession>C3YDS8</accession>
<dbReference type="InterPro" id="IPR036383">
    <property type="entry name" value="TSP1_rpt_sf"/>
</dbReference>
<gene>
    <name evidence="10" type="ORF">BRAFLDRAFT_104104</name>
</gene>
<dbReference type="Gene3D" id="2.20.100.10">
    <property type="entry name" value="Thrombospondin type-1 (TSP1) repeat"/>
    <property type="match status" value="1"/>
</dbReference>
<dbReference type="InterPro" id="IPR003599">
    <property type="entry name" value="Ig_sub"/>
</dbReference>
<dbReference type="Pfam" id="PF00090">
    <property type="entry name" value="TSP_1"/>
    <property type="match status" value="1"/>
</dbReference>
<dbReference type="Pfam" id="PF13330">
    <property type="entry name" value="Mucin2_WxxW"/>
    <property type="match status" value="1"/>
</dbReference>
<evidence type="ECO:0000256" key="1">
    <source>
        <dbReference type="ARBA" id="ARBA00004498"/>
    </source>
</evidence>
<dbReference type="SUPFAM" id="SSF82895">
    <property type="entry name" value="TSP-1 type 1 repeat"/>
    <property type="match status" value="1"/>
</dbReference>
<dbReference type="PROSITE" id="PS50835">
    <property type="entry name" value="IG_LIKE"/>
    <property type="match status" value="1"/>
</dbReference>
<proteinExistence type="predicted"/>
<dbReference type="InterPro" id="IPR056258">
    <property type="entry name" value="CILP-1/2_C"/>
</dbReference>
<dbReference type="FunFam" id="2.60.40.10:FF:000032">
    <property type="entry name" value="palladin isoform X1"/>
    <property type="match status" value="1"/>
</dbReference>
<dbReference type="Pfam" id="PF23708">
    <property type="entry name" value="CILP_5th"/>
    <property type="match status" value="1"/>
</dbReference>
<dbReference type="SUPFAM" id="SSF49464">
    <property type="entry name" value="Carboxypeptidase regulatory domain-like"/>
    <property type="match status" value="1"/>
</dbReference>
<dbReference type="FunFam" id="2.20.100.10:FF:000001">
    <property type="entry name" value="semaphorin-5A isoform X1"/>
    <property type="match status" value="1"/>
</dbReference>
<dbReference type="PROSITE" id="PS50092">
    <property type="entry name" value="TSP1"/>
    <property type="match status" value="1"/>
</dbReference>
<organism>
    <name type="scientific">Branchiostoma floridae</name>
    <name type="common">Florida lancelet</name>
    <name type="synonym">Amphioxus</name>
    <dbReference type="NCBI Taxonomy" id="7739"/>
    <lineage>
        <taxon>Eukaryota</taxon>
        <taxon>Metazoa</taxon>
        <taxon>Chordata</taxon>
        <taxon>Cephalochordata</taxon>
        <taxon>Leptocardii</taxon>
        <taxon>Amphioxiformes</taxon>
        <taxon>Branchiostomatidae</taxon>
        <taxon>Branchiostoma</taxon>
    </lineage>
</organism>
<dbReference type="eggNOG" id="ENOG502QQ8H">
    <property type="taxonomic scope" value="Eukaryota"/>
</dbReference>
<keyword evidence="5" id="KW-1015">Disulfide bond</keyword>
<dbReference type="InterPro" id="IPR056256">
    <property type="entry name" value="CILP-1/2_b-sand_dom2"/>
</dbReference>
<evidence type="ECO:0000259" key="9">
    <source>
        <dbReference type="PROSITE" id="PS50835"/>
    </source>
</evidence>
<dbReference type="PANTHER" id="PTHR15031">
    <property type="entry name" value="CARTILAGE INTERMEDIATE LAYER PROTEIN CLIP"/>
    <property type="match status" value="1"/>
</dbReference>
<comment type="subcellular location">
    <subcellularLocation>
        <location evidence="1">Secreted</location>
        <location evidence="1">Extracellular space</location>
        <location evidence="1">Extracellular matrix</location>
    </subcellularLocation>
</comment>
<keyword evidence="4 8" id="KW-0732">Signal</keyword>
<dbReference type="InterPro" id="IPR000884">
    <property type="entry name" value="TSP1_rpt"/>
</dbReference>
<dbReference type="Gene3D" id="2.60.40.10">
    <property type="entry name" value="Immunoglobulins"/>
    <property type="match status" value="1"/>
</dbReference>
<dbReference type="Gene3D" id="2.60.40.1120">
    <property type="entry name" value="Carboxypeptidase-like, regulatory domain"/>
    <property type="match status" value="1"/>
</dbReference>
<dbReference type="Pfam" id="PF23591">
    <property type="entry name" value="CILP"/>
    <property type="match status" value="1"/>
</dbReference>
<dbReference type="SMART" id="SM00209">
    <property type="entry name" value="TSP1"/>
    <property type="match status" value="1"/>
</dbReference>
<dbReference type="STRING" id="7739.C3YDS8"/>
<evidence type="ECO:0000256" key="8">
    <source>
        <dbReference type="SAM" id="SignalP"/>
    </source>
</evidence>
<sequence length="1184" mass="134066">METILLFLLILPCAVLGQGWTRWFNVDHPTGHGDYERLEAVRYYHPGEVCDSPTEVDARTILGIPAYRTGERFHANPGNGFWCLNREQLGNVTCSDYTVRFWCRDLPRKKIKTTTTPEWSAWSECGSRSGRCGAKKLQTRQRLKSNRYFARQTSSRHATVTTLGAEVFSARNDGNRQQPIDGGWTDWGEWSKCTAKCGGGVEERRRTCTQPTPRHGGKPCGGISSQQRVCADWKCPDCSRKCTMGKLSEGCDFCECPGHVMKGRVTDPNKRPVEKARVYLTEKPYEPVTVTDEKGRFQIEDVCSNGEEVLIKKDKYVPLRVRAQNKRPTTSEVRVVLFPSGKPTIMRHPQNKARFVGDSVTFCCDAKGDPPPTQYEWFKDGKHMDKSKFNYTTLQLPDVTLSDAGQYRCRATSESGSVFSGIATLTVRDKSDGACSATPADHFIQLPNDCYQEETGGHYANVGRCEAEPCRGEASSAGCKEEVEYCCGTIMFEQKTIRCKDYQLPIRVAKTCGCRFCVRPKITIRGRAVAGDDGEPLRFGLIFMGKERVAFTGFHGTFSFDIPSETDRLAVTFVDRSGKFLDSTKILPFKKKGGAIFHVVRLQRKAPPIEIDADKEVTIELNDVKDRDPVAEVDIPPERFYTSDGKKYHGKVKASITFLDPRNTTNFQQAQSDLNFIDNEGENFPLRTFGMFDMDFRDEQNSRLQVGGKVDFFLDPSQFNLHRDTNLEDIKLWSLNPETGIWEEEVGFKPQSVKRRKRESRVLLVGNTEMRENRLLNFDMPTRRRCWAKVRAFNDENFEKMGQVEGVTITLINLDPKEGYSAPPPSWGRFESTVTGPNGACVFAFCDDQRADAYTGQIIAEIDEEILAAAPSNPADSDMIGITRDVLTHLDYKRSDHDDPKAKPNAIFTNLPKPGPNAVWYGQGPLYAWDDKDKCENAKYEDNHFRFYRTEGMQYEYNSVFFDQSDLMSWTPDHMSWWPNPLEFRACYIKVKIMSDDRVTVRTISSGGTHPVTRGKIYGLRDDQSTGYGNVSSTCIEFKCAGMLYDQDQEDKTFVEVVPQGNCRRIRVKAELDEYLRVHPPVHEQKSDRRFAFYAPLDQLGHNYGIYTVTAPDPSVAKNTAVGRCFKGSSDMTANVMSPRDGVAVVFIIRGAMARTYVHVQISNRTTTNRDWKLKIADCKKRVT</sequence>
<keyword evidence="3" id="KW-0272">Extracellular matrix</keyword>
<reference evidence="10" key="1">
    <citation type="journal article" date="2008" name="Nature">
        <title>The amphioxus genome and the evolution of the chordate karyotype.</title>
        <authorList>
            <consortium name="US DOE Joint Genome Institute (JGI-PGF)"/>
            <person name="Putnam N.H."/>
            <person name="Butts T."/>
            <person name="Ferrier D.E.K."/>
            <person name="Furlong R.F."/>
            <person name="Hellsten U."/>
            <person name="Kawashima T."/>
            <person name="Robinson-Rechavi M."/>
            <person name="Shoguchi E."/>
            <person name="Terry A."/>
            <person name="Yu J.-K."/>
            <person name="Benito-Gutierrez E.L."/>
            <person name="Dubchak I."/>
            <person name="Garcia-Fernandez J."/>
            <person name="Gibson-Brown J.J."/>
            <person name="Grigoriev I.V."/>
            <person name="Horton A.C."/>
            <person name="de Jong P.J."/>
            <person name="Jurka J."/>
            <person name="Kapitonov V.V."/>
            <person name="Kohara Y."/>
            <person name="Kuroki Y."/>
            <person name="Lindquist E."/>
            <person name="Lucas S."/>
            <person name="Osoegawa K."/>
            <person name="Pennacchio L.A."/>
            <person name="Salamov A.A."/>
            <person name="Satou Y."/>
            <person name="Sauka-Spengler T."/>
            <person name="Schmutz J."/>
            <person name="Shin-I T."/>
            <person name="Toyoda A."/>
            <person name="Bronner-Fraser M."/>
            <person name="Fujiyama A."/>
            <person name="Holland L.Z."/>
            <person name="Holland P.W.H."/>
            <person name="Satoh N."/>
            <person name="Rokhsar D.S."/>
        </authorList>
    </citation>
    <scope>NUCLEOTIDE SEQUENCE [LARGE SCALE GENOMIC DNA]</scope>
    <source>
        <strain evidence="10">S238N-H82</strain>
        <tissue evidence="10">Testes</tissue>
    </source>
</reference>
<dbReference type="InterPro" id="IPR036179">
    <property type="entry name" value="Ig-like_dom_sf"/>
</dbReference>
<dbReference type="Pfam" id="PF13927">
    <property type="entry name" value="Ig_3"/>
    <property type="match status" value="1"/>
</dbReference>
<dbReference type="Pfam" id="PF23730">
    <property type="entry name" value="CILP_8th"/>
    <property type="match status" value="1"/>
</dbReference>
<dbReference type="InterPro" id="IPR007110">
    <property type="entry name" value="Ig-like_dom"/>
</dbReference>
<dbReference type="InParanoid" id="C3YDS8"/>
<dbReference type="SMART" id="SM00409">
    <property type="entry name" value="IG"/>
    <property type="match status" value="1"/>
</dbReference>
<feature type="chain" id="PRO_5002935542" description="Ig-like domain-containing protein" evidence="8">
    <location>
        <begin position="18"/>
        <end position="1184"/>
    </location>
</feature>
<evidence type="ECO:0000256" key="5">
    <source>
        <dbReference type="ARBA" id="ARBA00023157"/>
    </source>
</evidence>
<dbReference type="InterPro" id="IPR013783">
    <property type="entry name" value="Ig-like_fold"/>
</dbReference>
<dbReference type="InterPro" id="IPR056257">
    <property type="entry name" value="CILP-1/2_8th"/>
</dbReference>
<feature type="domain" description="Ig-like" evidence="9">
    <location>
        <begin position="343"/>
        <end position="426"/>
    </location>
</feature>
<protein>
    <recommendedName>
        <fullName evidence="9">Ig-like domain-containing protein</fullName>
    </recommendedName>
</protein>
<feature type="signal peptide" evidence="8">
    <location>
        <begin position="1"/>
        <end position="17"/>
    </location>
</feature>
<keyword evidence="2" id="KW-0964">Secreted</keyword>
<evidence type="ECO:0000256" key="3">
    <source>
        <dbReference type="ARBA" id="ARBA00022530"/>
    </source>
</evidence>
<dbReference type="SUPFAM" id="SSF48726">
    <property type="entry name" value="Immunoglobulin"/>
    <property type="match status" value="1"/>
</dbReference>
<dbReference type="InterPro" id="IPR008969">
    <property type="entry name" value="CarboxyPept-like_regulatory"/>
</dbReference>
<name>C3YDS8_BRAFL</name>
<keyword evidence="6" id="KW-0325">Glycoprotein</keyword>